<proteinExistence type="predicted"/>
<dbReference type="RefSeq" id="WP_145231641.1">
    <property type="nucleotide sequence ID" value="NZ_CP036343.1"/>
</dbReference>
<dbReference type="Proteomes" id="UP000316855">
    <property type="component" value="Chromosome"/>
</dbReference>
<reference evidence="2 3" key="1">
    <citation type="submission" date="2019-02" db="EMBL/GenBank/DDBJ databases">
        <title>Deep-cultivation of Planctomycetes and their phenomic and genomic characterization uncovers novel biology.</title>
        <authorList>
            <person name="Wiegand S."/>
            <person name="Jogler M."/>
            <person name="Boedeker C."/>
            <person name="Pinto D."/>
            <person name="Vollmers J."/>
            <person name="Rivas-Marin E."/>
            <person name="Kohn T."/>
            <person name="Peeters S.H."/>
            <person name="Heuer A."/>
            <person name="Rast P."/>
            <person name="Oberbeckmann S."/>
            <person name="Bunk B."/>
            <person name="Jeske O."/>
            <person name="Meyerdierks A."/>
            <person name="Storesund J.E."/>
            <person name="Kallscheuer N."/>
            <person name="Luecker S."/>
            <person name="Lage O.M."/>
            <person name="Pohl T."/>
            <person name="Merkel B.J."/>
            <person name="Hornburger P."/>
            <person name="Mueller R.-W."/>
            <person name="Bruemmer F."/>
            <person name="Labrenz M."/>
            <person name="Spormann A.M."/>
            <person name="Op den Camp H."/>
            <person name="Overmann J."/>
            <person name="Amann R."/>
            <person name="Jetten M.S.M."/>
            <person name="Mascher T."/>
            <person name="Medema M.H."/>
            <person name="Devos D.P."/>
            <person name="Kaster A.-K."/>
            <person name="Ovreas L."/>
            <person name="Rohde M."/>
            <person name="Galperin M.Y."/>
            <person name="Jogler C."/>
        </authorList>
    </citation>
    <scope>NUCLEOTIDE SEQUENCE [LARGE SCALE GENOMIC DNA]</scope>
    <source>
        <strain evidence="2 3">Pan161</strain>
    </source>
</reference>
<gene>
    <name evidence="2" type="ORF">Pan161_53430</name>
</gene>
<organism evidence="2 3">
    <name type="scientific">Gimesia algae</name>
    <dbReference type="NCBI Taxonomy" id="2527971"/>
    <lineage>
        <taxon>Bacteria</taxon>
        <taxon>Pseudomonadati</taxon>
        <taxon>Planctomycetota</taxon>
        <taxon>Planctomycetia</taxon>
        <taxon>Planctomycetales</taxon>
        <taxon>Planctomycetaceae</taxon>
        <taxon>Gimesia</taxon>
    </lineage>
</organism>
<protein>
    <submittedName>
        <fullName evidence="2">Uncharacterized protein</fullName>
    </submittedName>
</protein>
<keyword evidence="3" id="KW-1185">Reference proteome</keyword>
<dbReference type="KEGG" id="gax:Pan161_53430"/>
<evidence type="ECO:0000256" key="1">
    <source>
        <dbReference type="SAM" id="MobiDB-lite"/>
    </source>
</evidence>
<name>A0A517VKW4_9PLAN</name>
<evidence type="ECO:0000313" key="2">
    <source>
        <dbReference type="EMBL" id="QDT93661.1"/>
    </source>
</evidence>
<sequence>MRSPQKETDRLGLRSRITCPHCWQEFAAHETHWIAVHPDLSGDPIAGSDEQLRFLPTRFNVNGQAIDMNGVACSELACPHCHLVIPRALLEMKPLFFSILGAPGSGKSYFLASMIWGLRNILRRSFRLAFSDADPLANQLLNEYEEKLFLNPDSNELVALPKTEKEGELYQGVSMDQRTVWLAKPFVFSLQPDTDHRLETKSSQLSRAVCLYDNAGEHFLPGGSNTNNHGTQHLSLSQALFFLFDPTQHPRVRSRCSGKSADPQMKDHAWTHRQDQVLFEAASRIRTQAGIPQNAKYKRPLIVVVTKYDAWCSLIGCPPLNSAHLVYESEAGGFLLDTERILKVSDKIRTVLSELTPEFISAAESFAEDVTYIPVSALGTSPEIAPHGGFLAIRPSHIRPMWTEIPFLYGLHKAVPHLIPSASSTARRSTPGVDQISETQLPAGTRNPREAGS</sequence>
<feature type="region of interest" description="Disordered" evidence="1">
    <location>
        <begin position="423"/>
        <end position="453"/>
    </location>
</feature>
<evidence type="ECO:0000313" key="3">
    <source>
        <dbReference type="Proteomes" id="UP000316855"/>
    </source>
</evidence>
<dbReference type="EMBL" id="CP036343">
    <property type="protein sequence ID" value="QDT93661.1"/>
    <property type="molecule type" value="Genomic_DNA"/>
</dbReference>
<dbReference type="AlphaFoldDB" id="A0A517VKW4"/>
<accession>A0A517VKW4</accession>
<dbReference type="OrthoDB" id="240746at2"/>